<dbReference type="GO" id="GO:0006006">
    <property type="term" value="P:glucose metabolic process"/>
    <property type="evidence" value="ECO:0007669"/>
    <property type="project" value="TreeGrafter"/>
</dbReference>
<feature type="domain" description="Hexokinase N-terminal" evidence="7">
    <location>
        <begin position="117"/>
        <end position="254"/>
    </location>
</feature>
<evidence type="ECO:0000256" key="3">
    <source>
        <dbReference type="ARBA" id="ARBA00022741"/>
    </source>
</evidence>
<organism evidence="9 10">
    <name type="scientific">Tricholomella constricta</name>
    <dbReference type="NCBI Taxonomy" id="117010"/>
    <lineage>
        <taxon>Eukaryota</taxon>
        <taxon>Fungi</taxon>
        <taxon>Dikarya</taxon>
        <taxon>Basidiomycota</taxon>
        <taxon>Agaricomycotina</taxon>
        <taxon>Agaricomycetes</taxon>
        <taxon>Agaricomycetidae</taxon>
        <taxon>Agaricales</taxon>
        <taxon>Tricholomatineae</taxon>
        <taxon>Lyophyllaceae</taxon>
        <taxon>Tricholomella</taxon>
    </lineage>
</organism>
<reference evidence="9 10" key="1">
    <citation type="journal article" date="2020" name="ISME J.">
        <title>Uncovering the hidden diversity of litter-decomposition mechanisms in mushroom-forming fungi.</title>
        <authorList>
            <person name="Floudas D."/>
            <person name="Bentzer J."/>
            <person name="Ahren D."/>
            <person name="Johansson T."/>
            <person name="Persson P."/>
            <person name="Tunlid A."/>
        </authorList>
    </citation>
    <scope>NUCLEOTIDE SEQUENCE [LARGE SCALE GENOMIC DNA]</scope>
    <source>
        <strain evidence="9 10">CBS 661.87</strain>
    </source>
</reference>
<dbReference type="Gene3D" id="3.30.420.40">
    <property type="match status" value="1"/>
</dbReference>
<dbReference type="GO" id="GO:0005739">
    <property type="term" value="C:mitochondrion"/>
    <property type="evidence" value="ECO:0007669"/>
    <property type="project" value="TreeGrafter"/>
</dbReference>
<keyword evidence="6" id="KW-0324">Glycolysis</keyword>
<dbReference type="GO" id="GO:0001678">
    <property type="term" value="P:intracellular glucose homeostasis"/>
    <property type="evidence" value="ECO:0007669"/>
    <property type="project" value="InterPro"/>
</dbReference>
<dbReference type="Gene3D" id="3.40.367.20">
    <property type="match status" value="1"/>
</dbReference>
<dbReference type="OrthoDB" id="419537at2759"/>
<evidence type="ECO:0000313" key="9">
    <source>
        <dbReference type="EMBL" id="KAF5387613.1"/>
    </source>
</evidence>
<evidence type="ECO:0000256" key="4">
    <source>
        <dbReference type="ARBA" id="ARBA00022777"/>
    </source>
</evidence>
<dbReference type="AlphaFoldDB" id="A0A8H5HQB4"/>
<comment type="caution">
    <text evidence="9">The sequence shown here is derived from an EMBL/GenBank/DDBJ whole genome shotgun (WGS) entry which is preliminary data.</text>
</comment>
<dbReference type="Pfam" id="PF00349">
    <property type="entry name" value="Hexokinase_1"/>
    <property type="match status" value="2"/>
</dbReference>
<dbReference type="GO" id="GO:0006096">
    <property type="term" value="P:glycolytic process"/>
    <property type="evidence" value="ECO:0007669"/>
    <property type="project" value="UniProtKB-UniPathway"/>
</dbReference>
<dbReference type="GO" id="GO:0005829">
    <property type="term" value="C:cytosol"/>
    <property type="evidence" value="ECO:0007669"/>
    <property type="project" value="TreeGrafter"/>
</dbReference>
<dbReference type="Gene3D" id="1.10.287.1250">
    <property type="match status" value="1"/>
</dbReference>
<feature type="domain" description="Hexokinase C-terminal" evidence="8">
    <location>
        <begin position="261"/>
        <end position="546"/>
    </location>
</feature>
<dbReference type="GO" id="GO:0008865">
    <property type="term" value="F:fructokinase activity"/>
    <property type="evidence" value="ECO:0007669"/>
    <property type="project" value="TreeGrafter"/>
</dbReference>
<evidence type="ECO:0000259" key="7">
    <source>
        <dbReference type="Pfam" id="PF00349"/>
    </source>
</evidence>
<dbReference type="InterPro" id="IPR022673">
    <property type="entry name" value="Hexokinase_C"/>
</dbReference>
<dbReference type="InterPro" id="IPR043129">
    <property type="entry name" value="ATPase_NBD"/>
</dbReference>
<dbReference type="PANTHER" id="PTHR19443:SF30">
    <property type="entry name" value="GLUCOKINASE-1-RELATED"/>
    <property type="match status" value="1"/>
</dbReference>
<name>A0A8H5HQB4_9AGAR</name>
<protein>
    <recommendedName>
        <fullName evidence="6">Phosphotransferase</fullName>
        <ecNumber evidence="6">2.7.1.-</ecNumber>
    </recommendedName>
</protein>
<keyword evidence="3 6" id="KW-0547">Nucleotide-binding</keyword>
<dbReference type="SUPFAM" id="SSF53067">
    <property type="entry name" value="Actin-like ATPase domain"/>
    <property type="match status" value="3"/>
</dbReference>
<dbReference type="InterPro" id="IPR001312">
    <property type="entry name" value="Hexokinase"/>
</dbReference>
<dbReference type="PANTHER" id="PTHR19443">
    <property type="entry name" value="HEXOKINASE"/>
    <property type="match status" value="1"/>
</dbReference>
<evidence type="ECO:0000256" key="6">
    <source>
        <dbReference type="RuleBase" id="RU362007"/>
    </source>
</evidence>
<evidence type="ECO:0000256" key="1">
    <source>
        <dbReference type="ARBA" id="ARBA00009225"/>
    </source>
</evidence>
<keyword evidence="4 6" id="KW-0418">Kinase</keyword>
<dbReference type="PRINTS" id="PR00475">
    <property type="entry name" value="HEXOKINASE"/>
</dbReference>
<keyword evidence="10" id="KW-1185">Reference proteome</keyword>
<keyword evidence="5 6" id="KW-0067">ATP-binding</keyword>
<evidence type="ECO:0000313" key="10">
    <source>
        <dbReference type="Proteomes" id="UP000565441"/>
    </source>
</evidence>
<dbReference type="Proteomes" id="UP000565441">
    <property type="component" value="Unassembled WGS sequence"/>
</dbReference>
<keyword evidence="2 6" id="KW-0808">Transferase</keyword>
<dbReference type="InterPro" id="IPR022672">
    <property type="entry name" value="Hexokinase_N"/>
</dbReference>
<evidence type="ECO:0000256" key="5">
    <source>
        <dbReference type="ARBA" id="ARBA00022840"/>
    </source>
</evidence>
<dbReference type="UniPathway" id="UPA00109">
    <property type="reaction ID" value="UER00180"/>
</dbReference>
<dbReference type="Pfam" id="PF03727">
    <property type="entry name" value="Hexokinase_2"/>
    <property type="match status" value="1"/>
</dbReference>
<dbReference type="GO" id="GO:0005524">
    <property type="term" value="F:ATP binding"/>
    <property type="evidence" value="ECO:0007669"/>
    <property type="project" value="UniProtKB-UniRule"/>
</dbReference>
<evidence type="ECO:0000256" key="2">
    <source>
        <dbReference type="ARBA" id="ARBA00022679"/>
    </source>
</evidence>
<dbReference type="PROSITE" id="PS51748">
    <property type="entry name" value="HEXOKINASE_2"/>
    <property type="match status" value="1"/>
</dbReference>
<sequence>MAPIHALSSQDPQRLFDDIDRSFQLNPQILVDLTKAFLHEISLGLGAYNHPMAMIPTFVRGVPDGTETGYVSDYPHYFQRTNSESVELSLHWIWEVQTCERSNPLDLESSNSDHSRRVCEVILNGDKTFSLRQQKYKVSESLKTGEATALFDYLADSVDAFLTTHASHAYDTTGAFPGGKPDAIHLGLTFSFPVEQTALGSGKILTWTKGFAAKNAIGHDVVKLLQDAFDRKHMHVKCIALVNDTVGALLSRAYTAGGCSLGAIFGTGTNGAYVEEVAKITKLGNSPAAAQGGYMVVNTEWGAFNNSRSTLPFTPFDSSLDRLSINPSFQAFEKFISGMYLGEITRNILTALIDAAPKPLLFNGKSTPVLNTHYGLDTSVMSDIEDAWEGPNRSLSGDQSAPDFTTFDESTIPENVIKKLERIREVTVKQLGFQDSDVTLKDAAIVRWACSLVARRAGLLSGVAVATILLQTGRASFADKDGKFPSSNDTEKISVGVDGSLIEHYPNFNRTLRESLRSLVGEEVEKRVEIGLAKDGSGVGAALCALQALKQGQI</sequence>
<dbReference type="EMBL" id="JAACJP010000001">
    <property type="protein sequence ID" value="KAF5387613.1"/>
    <property type="molecule type" value="Genomic_DNA"/>
</dbReference>
<gene>
    <name evidence="9" type="ORF">D9615_000084</name>
</gene>
<evidence type="ECO:0000259" key="8">
    <source>
        <dbReference type="Pfam" id="PF03727"/>
    </source>
</evidence>
<proteinExistence type="inferred from homology"/>
<dbReference type="EC" id="2.7.1.-" evidence="6"/>
<feature type="domain" description="Hexokinase N-terminal" evidence="7">
    <location>
        <begin position="17"/>
        <end position="69"/>
    </location>
</feature>
<dbReference type="GO" id="GO:0004340">
    <property type="term" value="F:glucokinase activity"/>
    <property type="evidence" value="ECO:0007669"/>
    <property type="project" value="TreeGrafter"/>
</dbReference>
<comment type="similarity">
    <text evidence="1 6">Belongs to the hexokinase family.</text>
</comment>
<accession>A0A8H5HQB4</accession>
<dbReference type="GO" id="GO:0005536">
    <property type="term" value="F:D-glucose binding"/>
    <property type="evidence" value="ECO:0007669"/>
    <property type="project" value="InterPro"/>
</dbReference>